<name>A0A8S0X1Z8_9FIRM</name>
<dbReference type="GO" id="GO:0046872">
    <property type="term" value="F:metal ion binding"/>
    <property type="evidence" value="ECO:0007669"/>
    <property type="project" value="UniProtKB-KW"/>
</dbReference>
<reference evidence="5" key="2">
    <citation type="submission" date="2020-01" db="EMBL/GenBank/DDBJ databases">
        <authorList>
            <person name="Hornung B."/>
        </authorList>
    </citation>
    <scope>NUCLEOTIDE SEQUENCE</scope>
    <source>
        <strain evidence="5">PacBioINE</strain>
    </source>
</reference>
<dbReference type="GO" id="GO:0051536">
    <property type="term" value="F:iron-sulfur cluster binding"/>
    <property type="evidence" value="ECO:0007669"/>
    <property type="project" value="UniProtKB-KW"/>
</dbReference>
<keyword evidence="2" id="KW-0408">Iron</keyword>
<dbReference type="Pfam" id="PF13183">
    <property type="entry name" value="Fer4_8"/>
    <property type="match status" value="1"/>
</dbReference>
<evidence type="ECO:0000256" key="3">
    <source>
        <dbReference type="ARBA" id="ARBA00023014"/>
    </source>
</evidence>
<dbReference type="EMBL" id="CDGJ01000124">
    <property type="protein sequence ID" value="CEJ09320.1"/>
    <property type="molecule type" value="Genomic_DNA"/>
</dbReference>
<keyword evidence="7" id="KW-1185">Reference proteome</keyword>
<evidence type="ECO:0000313" key="7">
    <source>
        <dbReference type="Proteomes" id="UP001071230"/>
    </source>
</evidence>
<keyword evidence="1" id="KW-0479">Metal-binding</keyword>
<feature type="domain" description="4Fe-4S ferredoxin-type" evidence="4">
    <location>
        <begin position="248"/>
        <end position="277"/>
    </location>
</feature>
<dbReference type="InterPro" id="IPR009051">
    <property type="entry name" value="Helical_ferredxn"/>
</dbReference>
<dbReference type="Proteomes" id="UP001071230">
    <property type="component" value="Unassembled WGS sequence"/>
</dbReference>
<protein>
    <submittedName>
        <fullName evidence="6">4Fe-4S ferredoxin, iron-sulfur binding protein</fullName>
    </submittedName>
    <submittedName>
        <fullName evidence="5">4Fe-4S ferredoxin-type, iron-sulphur binding domain protein</fullName>
    </submittedName>
</protein>
<dbReference type="KEGG" id="aacx:DEACI_4174"/>
<gene>
    <name evidence="6" type="ORF">DEACI_3804</name>
    <name evidence="5" type="ORF">DEACI_4174</name>
</gene>
<dbReference type="EMBL" id="LR746496">
    <property type="protein sequence ID" value="CAA7603351.1"/>
    <property type="molecule type" value="Genomic_DNA"/>
</dbReference>
<accession>A0A8S0X1Z8</accession>
<dbReference type="PROSITE" id="PS51379">
    <property type="entry name" value="4FE4S_FER_2"/>
    <property type="match status" value="1"/>
</dbReference>
<evidence type="ECO:0000259" key="4">
    <source>
        <dbReference type="PROSITE" id="PS51379"/>
    </source>
</evidence>
<dbReference type="Gene3D" id="1.10.1060.10">
    <property type="entry name" value="Alpha-helical ferredoxin"/>
    <property type="match status" value="1"/>
</dbReference>
<keyword evidence="3" id="KW-0411">Iron-sulfur</keyword>
<organism evidence="5">
    <name type="scientific">Acididesulfobacillus acetoxydans</name>
    <dbReference type="NCBI Taxonomy" id="1561005"/>
    <lineage>
        <taxon>Bacteria</taxon>
        <taxon>Bacillati</taxon>
        <taxon>Bacillota</taxon>
        <taxon>Clostridia</taxon>
        <taxon>Eubacteriales</taxon>
        <taxon>Peptococcaceae</taxon>
        <taxon>Acididesulfobacillus</taxon>
    </lineage>
</organism>
<evidence type="ECO:0000313" key="5">
    <source>
        <dbReference type="EMBL" id="CAA7603351.1"/>
    </source>
</evidence>
<sequence length="314" mass="35062">MNQPLIIEMRTIAQKLLAARTVGTIIGWEKGSRWYLTPPAFIHNEDQVDRLYFDRFAVNNLAKYLLDYRDSDEKVAVFVKGCDSRGIIRLIQDNQVKKENIIVIGLPCAGMYDRAKVEDPENPHDLPLLNKCLECRYPNPVYADRLVGEVSVSSESGRPTGTYSGFATAQSVGSRADRRFEAVDTLNNLPSGQKALLWQTYAERCLRCYACRNICPACNCAGCIFDSDRKQWTTKAALQSANSFFLVTRAMHVAERCVECGECERVCPAGIPVMSLNRLVSKEINRLCGAYDAGIELKSSFPLSHFNLAVKVGS</sequence>
<dbReference type="Proteomes" id="UP000836597">
    <property type="component" value="Chromosome"/>
</dbReference>
<dbReference type="SUPFAM" id="SSF46548">
    <property type="entry name" value="alpha-helical ferredoxin"/>
    <property type="match status" value="1"/>
</dbReference>
<evidence type="ECO:0000256" key="2">
    <source>
        <dbReference type="ARBA" id="ARBA00023004"/>
    </source>
</evidence>
<dbReference type="PROSITE" id="PS00198">
    <property type="entry name" value="4FE4S_FER_1"/>
    <property type="match status" value="1"/>
</dbReference>
<dbReference type="RefSeq" id="WP_240986568.1">
    <property type="nucleotide sequence ID" value="NZ_CDGJ01000124.1"/>
</dbReference>
<reference evidence="6" key="1">
    <citation type="submission" date="2014-11" db="EMBL/GenBank/DDBJ databases">
        <authorList>
            <person name="Hornung B.V."/>
        </authorList>
    </citation>
    <scope>NUCLEOTIDE SEQUENCE</scope>
    <source>
        <strain evidence="6">INE</strain>
    </source>
</reference>
<dbReference type="InterPro" id="IPR017900">
    <property type="entry name" value="4Fe4S_Fe_S_CS"/>
</dbReference>
<dbReference type="InterPro" id="IPR017896">
    <property type="entry name" value="4Fe4S_Fe-S-bd"/>
</dbReference>
<dbReference type="AlphaFoldDB" id="A0A8S0X1Z8"/>
<proteinExistence type="predicted"/>
<evidence type="ECO:0000313" key="6">
    <source>
        <dbReference type="EMBL" id="CEJ09320.1"/>
    </source>
</evidence>
<evidence type="ECO:0000256" key="1">
    <source>
        <dbReference type="ARBA" id="ARBA00022723"/>
    </source>
</evidence>